<evidence type="ECO:0000256" key="9">
    <source>
        <dbReference type="RuleBase" id="RU000461"/>
    </source>
</evidence>
<comment type="caution">
    <text evidence="11">The sequence shown here is derived from an EMBL/GenBank/DDBJ whole genome shotgun (WGS) entry which is preliminary data.</text>
</comment>
<dbReference type="InterPro" id="IPR002401">
    <property type="entry name" value="Cyt_P450_E_grp-I"/>
</dbReference>
<dbReference type="PANTHER" id="PTHR47955">
    <property type="entry name" value="CYTOCHROME P450 FAMILY 71 PROTEIN"/>
    <property type="match status" value="1"/>
</dbReference>
<dbReference type="InterPro" id="IPR001128">
    <property type="entry name" value="Cyt_P450"/>
</dbReference>
<protein>
    <submittedName>
        <fullName evidence="11">Cytochrome P450 71A9-like</fullName>
    </submittedName>
</protein>
<dbReference type="InterPro" id="IPR036396">
    <property type="entry name" value="Cyt_P450_sf"/>
</dbReference>
<comment type="cofactor">
    <cofactor evidence="1 8">
        <name>heme</name>
        <dbReference type="ChEBI" id="CHEBI:30413"/>
    </cofactor>
</comment>
<comment type="similarity">
    <text evidence="2 9">Belongs to the cytochrome P450 family.</text>
</comment>
<keyword evidence="4 8" id="KW-0479">Metal-binding</keyword>
<dbReference type="GO" id="GO:0016705">
    <property type="term" value="F:oxidoreductase activity, acting on paired donors, with incorporation or reduction of molecular oxygen"/>
    <property type="evidence" value="ECO:0007669"/>
    <property type="project" value="InterPro"/>
</dbReference>
<keyword evidence="10" id="KW-0812">Transmembrane</keyword>
<evidence type="ECO:0000256" key="7">
    <source>
        <dbReference type="ARBA" id="ARBA00023033"/>
    </source>
</evidence>
<evidence type="ECO:0000256" key="5">
    <source>
        <dbReference type="ARBA" id="ARBA00023002"/>
    </source>
</evidence>
<evidence type="ECO:0000313" key="12">
    <source>
        <dbReference type="Proteomes" id="UP001140949"/>
    </source>
</evidence>
<gene>
    <name evidence="11" type="ORF">M6B38_395740</name>
</gene>
<keyword evidence="3 8" id="KW-0349">Heme</keyword>
<dbReference type="EMBL" id="JANAVB010025200">
    <property type="protein sequence ID" value="KAJ6820736.1"/>
    <property type="molecule type" value="Genomic_DNA"/>
</dbReference>
<reference evidence="11" key="1">
    <citation type="journal article" date="2023" name="GigaByte">
        <title>Genome assembly of the bearded iris, Iris pallida Lam.</title>
        <authorList>
            <person name="Bruccoleri R.E."/>
            <person name="Oakeley E.J."/>
            <person name="Faust A.M.E."/>
            <person name="Altorfer M."/>
            <person name="Dessus-Babus S."/>
            <person name="Burckhardt D."/>
            <person name="Oertli M."/>
            <person name="Naumann U."/>
            <person name="Petersen F."/>
            <person name="Wong J."/>
        </authorList>
    </citation>
    <scope>NUCLEOTIDE SEQUENCE</scope>
    <source>
        <strain evidence="11">GSM-AAB239-AS_SAM_17_03QT</strain>
    </source>
</reference>
<dbReference type="Gene3D" id="1.10.630.10">
    <property type="entry name" value="Cytochrome P450"/>
    <property type="match status" value="1"/>
</dbReference>
<dbReference type="Pfam" id="PF00067">
    <property type="entry name" value="p450"/>
    <property type="match status" value="1"/>
</dbReference>
<dbReference type="GO" id="GO:0005506">
    <property type="term" value="F:iron ion binding"/>
    <property type="evidence" value="ECO:0007669"/>
    <property type="project" value="InterPro"/>
</dbReference>
<keyword evidence="10" id="KW-0472">Membrane</keyword>
<dbReference type="GO" id="GO:0020037">
    <property type="term" value="F:heme binding"/>
    <property type="evidence" value="ECO:0007669"/>
    <property type="project" value="InterPro"/>
</dbReference>
<evidence type="ECO:0000256" key="6">
    <source>
        <dbReference type="ARBA" id="ARBA00023004"/>
    </source>
</evidence>
<dbReference type="PROSITE" id="PS00086">
    <property type="entry name" value="CYTOCHROME_P450"/>
    <property type="match status" value="1"/>
</dbReference>
<dbReference type="PANTHER" id="PTHR47955:SF19">
    <property type="entry name" value="CYTOCHROME P450 71A9-LIKE ISOFORM X1"/>
    <property type="match status" value="1"/>
</dbReference>
<evidence type="ECO:0000256" key="2">
    <source>
        <dbReference type="ARBA" id="ARBA00010617"/>
    </source>
</evidence>
<dbReference type="GO" id="GO:0004497">
    <property type="term" value="F:monooxygenase activity"/>
    <property type="evidence" value="ECO:0007669"/>
    <property type="project" value="UniProtKB-KW"/>
</dbReference>
<evidence type="ECO:0000256" key="3">
    <source>
        <dbReference type="ARBA" id="ARBA00022617"/>
    </source>
</evidence>
<dbReference type="FunFam" id="1.10.630.10:FF:000011">
    <property type="entry name" value="Cytochrome P450 83B1"/>
    <property type="match status" value="1"/>
</dbReference>
<dbReference type="AlphaFoldDB" id="A0AAX6FWC8"/>
<keyword evidence="12" id="KW-1185">Reference proteome</keyword>
<sequence length="508" mass="57359">MAYSSILSLLLLLPLLPLSLYLLLNRNKKKKPDLPPGPTNLPIVGSLHRLGLLPHHSLFALSRKHGPLMHLKLGNVPVVVASSADTARAFLKTHDLDCCSRPPLTSLDRLSYGFNDIAFSPYGGQWRELRKVCIIELFSSKKVLSFRPIRQEEVDRMVGSIASQTDAVDLSEELMSLANHITCRQGKQSNLHTYVTYMTAVGKRYYAPGEGSRLKRILAETEALFMGFFFEDYFPLLGWLDRLTGMRARLERNFSELDGLYQEVIDEHKDPAWRREEDREEDAIDALLSIERSGANLTDEHIKGVLMNIFVAGSDTSSASVEWTMAELMRHPSVMKKAQEEVRSIVGKKGKVEESDLDRLYYLKCVLKEGFRVHPIVPLLVQRETIQHCRVNGYDIPAKTRLLVNMVAIGRDASVWERPEEFDPERFVGSAIDIRGHDFELIPFGAGRRICPGMGVGILVVELALANLLYSFDWELPEGTTKEDIDMSEAPGITVHRKSHLRLVAKRV</sequence>
<keyword evidence="6 8" id="KW-0408">Iron</keyword>
<feature type="binding site" description="axial binding residue" evidence="8">
    <location>
        <position position="451"/>
    </location>
    <ligand>
        <name>heme</name>
        <dbReference type="ChEBI" id="CHEBI:30413"/>
    </ligand>
    <ligandPart>
        <name>Fe</name>
        <dbReference type="ChEBI" id="CHEBI:18248"/>
    </ligandPart>
</feature>
<evidence type="ECO:0000256" key="1">
    <source>
        <dbReference type="ARBA" id="ARBA00001971"/>
    </source>
</evidence>
<proteinExistence type="inferred from homology"/>
<dbReference type="CDD" id="cd11072">
    <property type="entry name" value="CYP71-like"/>
    <property type="match status" value="1"/>
</dbReference>
<dbReference type="InterPro" id="IPR017972">
    <property type="entry name" value="Cyt_P450_CS"/>
</dbReference>
<keyword evidence="10" id="KW-1133">Transmembrane helix</keyword>
<organism evidence="11 12">
    <name type="scientific">Iris pallida</name>
    <name type="common">Sweet iris</name>
    <dbReference type="NCBI Taxonomy" id="29817"/>
    <lineage>
        <taxon>Eukaryota</taxon>
        <taxon>Viridiplantae</taxon>
        <taxon>Streptophyta</taxon>
        <taxon>Embryophyta</taxon>
        <taxon>Tracheophyta</taxon>
        <taxon>Spermatophyta</taxon>
        <taxon>Magnoliopsida</taxon>
        <taxon>Liliopsida</taxon>
        <taxon>Asparagales</taxon>
        <taxon>Iridaceae</taxon>
        <taxon>Iridoideae</taxon>
        <taxon>Irideae</taxon>
        <taxon>Iris</taxon>
    </lineage>
</organism>
<evidence type="ECO:0000313" key="11">
    <source>
        <dbReference type="EMBL" id="KAJ6820736.1"/>
    </source>
</evidence>
<reference evidence="11" key="2">
    <citation type="submission" date="2023-04" db="EMBL/GenBank/DDBJ databases">
        <authorList>
            <person name="Bruccoleri R.E."/>
            <person name="Oakeley E.J."/>
            <person name="Faust A.-M."/>
            <person name="Dessus-Babus S."/>
            <person name="Altorfer M."/>
            <person name="Burckhardt D."/>
            <person name="Oertli M."/>
            <person name="Naumann U."/>
            <person name="Petersen F."/>
            <person name="Wong J."/>
        </authorList>
    </citation>
    <scope>NUCLEOTIDE SEQUENCE</scope>
    <source>
        <strain evidence="11">GSM-AAB239-AS_SAM_17_03QT</strain>
        <tissue evidence="11">Leaf</tissue>
    </source>
</reference>
<keyword evidence="5 9" id="KW-0560">Oxidoreductase</keyword>
<feature type="transmembrane region" description="Helical" evidence="10">
    <location>
        <begin position="6"/>
        <end position="24"/>
    </location>
</feature>
<accession>A0AAX6FWC8</accession>
<dbReference type="SUPFAM" id="SSF48264">
    <property type="entry name" value="Cytochrome P450"/>
    <property type="match status" value="1"/>
</dbReference>
<evidence type="ECO:0000256" key="8">
    <source>
        <dbReference type="PIRSR" id="PIRSR602401-1"/>
    </source>
</evidence>
<evidence type="ECO:0000256" key="4">
    <source>
        <dbReference type="ARBA" id="ARBA00022723"/>
    </source>
</evidence>
<dbReference type="Proteomes" id="UP001140949">
    <property type="component" value="Unassembled WGS sequence"/>
</dbReference>
<evidence type="ECO:0000256" key="10">
    <source>
        <dbReference type="SAM" id="Phobius"/>
    </source>
</evidence>
<name>A0AAX6FWC8_IRIPA</name>
<dbReference type="PRINTS" id="PR00385">
    <property type="entry name" value="P450"/>
</dbReference>
<keyword evidence="7 9" id="KW-0503">Monooxygenase</keyword>
<dbReference type="PRINTS" id="PR00463">
    <property type="entry name" value="EP450I"/>
</dbReference>